<dbReference type="AlphaFoldDB" id="A0A6P5G2N0"/>
<protein>
    <submittedName>
        <fullName evidence="3">Uncharacterized protein LOC109717970</fullName>
    </submittedName>
</protein>
<proteinExistence type="predicted"/>
<reference evidence="3" key="2">
    <citation type="submission" date="2025-08" db="UniProtKB">
        <authorList>
            <consortium name="RefSeq"/>
        </authorList>
    </citation>
    <scope>IDENTIFICATION</scope>
    <source>
        <tissue evidence="3">Leaf</tissue>
    </source>
</reference>
<dbReference type="Proteomes" id="UP000515123">
    <property type="component" value="Linkage group 12"/>
</dbReference>
<dbReference type="RefSeq" id="XP_020099525.1">
    <property type="nucleotide sequence ID" value="XM_020243936.1"/>
</dbReference>
<sequence>MLTASGWPRSGGGDGGPSRARTQLGTVSGSPSDGMARTGRGRQRRSQMPVGGDQGGGGQQQRQPHGSTRCRLEGYGSVCRPGRRAMGSGGGAARRAAATRKVVTQEYAAGADPQVAAARRRGRAENLQPELGAGAAAAGRSAGGGARGRADLRGGPPRLRGRAAERVHAGGYAGRPRLRLGQARAWEGCRISSGMDASAFASGALAAAIPRRGRPRARGRCRQGALRTNILGRELPTQK</sequence>
<feature type="region of interest" description="Disordered" evidence="1">
    <location>
        <begin position="132"/>
        <end position="158"/>
    </location>
</feature>
<feature type="region of interest" description="Disordered" evidence="1">
    <location>
        <begin position="1"/>
        <end position="93"/>
    </location>
</feature>
<organism evidence="2 3">
    <name type="scientific">Ananas comosus</name>
    <name type="common">Pineapple</name>
    <name type="synonym">Ananas ananas</name>
    <dbReference type="NCBI Taxonomy" id="4615"/>
    <lineage>
        <taxon>Eukaryota</taxon>
        <taxon>Viridiplantae</taxon>
        <taxon>Streptophyta</taxon>
        <taxon>Embryophyta</taxon>
        <taxon>Tracheophyta</taxon>
        <taxon>Spermatophyta</taxon>
        <taxon>Magnoliopsida</taxon>
        <taxon>Liliopsida</taxon>
        <taxon>Poales</taxon>
        <taxon>Bromeliaceae</taxon>
        <taxon>Bromelioideae</taxon>
        <taxon>Ananas</taxon>
    </lineage>
</organism>
<evidence type="ECO:0000313" key="2">
    <source>
        <dbReference type="Proteomes" id="UP000515123"/>
    </source>
</evidence>
<evidence type="ECO:0000313" key="3">
    <source>
        <dbReference type="RefSeq" id="XP_020099525.1"/>
    </source>
</evidence>
<gene>
    <name evidence="3" type="primary">LOC109717970</name>
</gene>
<keyword evidence="2" id="KW-1185">Reference proteome</keyword>
<name>A0A6P5G2N0_ANACO</name>
<evidence type="ECO:0000256" key="1">
    <source>
        <dbReference type="SAM" id="MobiDB-lite"/>
    </source>
</evidence>
<accession>A0A6P5G2N0</accession>
<reference evidence="2" key="1">
    <citation type="journal article" date="2015" name="Nat. Genet.">
        <title>The pineapple genome and the evolution of CAM photosynthesis.</title>
        <authorList>
            <person name="Ming R."/>
            <person name="VanBuren R."/>
            <person name="Wai C.M."/>
            <person name="Tang H."/>
            <person name="Schatz M.C."/>
            <person name="Bowers J.E."/>
            <person name="Lyons E."/>
            <person name="Wang M.L."/>
            <person name="Chen J."/>
            <person name="Biggers E."/>
            <person name="Zhang J."/>
            <person name="Huang L."/>
            <person name="Zhang L."/>
            <person name="Miao W."/>
            <person name="Zhang J."/>
            <person name="Ye Z."/>
            <person name="Miao C."/>
            <person name="Lin Z."/>
            <person name="Wang H."/>
            <person name="Zhou H."/>
            <person name="Yim W.C."/>
            <person name="Priest H.D."/>
            <person name="Zheng C."/>
            <person name="Woodhouse M."/>
            <person name="Edger P.P."/>
            <person name="Guyot R."/>
            <person name="Guo H.B."/>
            <person name="Guo H."/>
            <person name="Zheng G."/>
            <person name="Singh R."/>
            <person name="Sharma A."/>
            <person name="Min X."/>
            <person name="Zheng Y."/>
            <person name="Lee H."/>
            <person name="Gurtowski J."/>
            <person name="Sedlazeck F.J."/>
            <person name="Harkess A."/>
            <person name="McKain M.R."/>
            <person name="Liao Z."/>
            <person name="Fang J."/>
            <person name="Liu J."/>
            <person name="Zhang X."/>
            <person name="Zhang Q."/>
            <person name="Hu W."/>
            <person name="Qin Y."/>
            <person name="Wang K."/>
            <person name="Chen L.Y."/>
            <person name="Shirley N."/>
            <person name="Lin Y.R."/>
            <person name="Liu L.Y."/>
            <person name="Hernandez A.G."/>
            <person name="Wright C.L."/>
            <person name="Bulone V."/>
            <person name="Tuskan G.A."/>
            <person name="Heath K."/>
            <person name="Zee F."/>
            <person name="Moore P.H."/>
            <person name="Sunkar R."/>
            <person name="Leebens-Mack J.H."/>
            <person name="Mockler T."/>
            <person name="Bennetzen J.L."/>
            <person name="Freeling M."/>
            <person name="Sankoff D."/>
            <person name="Paterson A.H."/>
            <person name="Zhu X."/>
            <person name="Yang X."/>
            <person name="Smith J.A."/>
            <person name="Cushman J.C."/>
            <person name="Paull R.E."/>
            <person name="Yu Q."/>
        </authorList>
    </citation>
    <scope>NUCLEOTIDE SEQUENCE [LARGE SCALE GENOMIC DNA]</scope>
    <source>
        <strain evidence="2">cv. F153</strain>
    </source>
</reference>
<dbReference type="GeneID" id="109717970"/>